<dbReference type="EMBL" id="JBGMEG010000004">
    <property type="protein sequence ID" value="MFO3717406.1"/>
    <property type="molecule type" value="Genomic_DNA"/>
</dbReference>
<dbReference type="PROSITE" id="PS00374">
    <property type="entry name" value="MGMT"/>
    <property type="match status" value="1"/>
</dbReference>
<dbReference type="PANTHER" id="PTHR10815">
    <property type="entry name" value="METHYLATED-DNA--PROTEIN-CYSTEINE METHYLTRANSFERASE"/>
    <property type="match status" value="1"/>
</dbReference>
<sequence>MKTAFYQTDVGIIKITYQEKISKIELVAGIDDKDEKNEITDKVIDELKEYLKGTRKNFTIYDFILLEGTDFQKRVWQELLNIPYGQTKTYKEIARGINNEKATRAVATAIGKNPLMIIIPCHRVIGSDGKLRGYAYGLDVKKKLLALEDNN</sequence>
<gene>
    <name evidence="10" type="ORF">AB9Q04_03435</name>
</gene>
<comment type="function">
    <text evidence="8">Involved in the cellular defense against the biological effects of O6-methylguanine (O6-MeG) and O4-methylthymine (O4-MeT) in DNA. Repairs the methylated nucleobase in DNA by stoichiometrically transferring the methyl group to a cysteine residue in the enzyme. This is a suicide reaction: the enzyme is irreversibly inactivated.</text>
</comment>
<dbReference type="InterPro" id="IPR036388">
    <property type="entry name" value="WH-like_DNA-bd_sf"/>
</dbReference>
<evidence type="ECO:0000256" key="3">
    <source>
        <dbReference type="ARBA" id="ARBA00022603"/>
    </source>
</evidence>
<comment type="catalytic activity">
    <reaction evidence="1 8">
        <text>a 4-O-methyl-thymidine in DNA + L-cysteinyl-[protein] = a thymidine in DNA + S-methyl-L-cysteinyl-[protein]</text>
        <dbReference type="Rhea" id="RHEA:53428"/>
        <dbReference type="Rhea" id="RHEA-COMP:10131"/>
        <dbReference type="Rhea" id="RHEA-COMP:10132"/>
        <dbReference type="Rhea" id="RHEA-COMP:13555"/>
        <dbReference type="Rhea" id="RHEA-COMP:13556"/>
        <dbReference type="ChEBI" id="CHEBI:29950"/>
        <dbReference type="ChEBI" id="CHEBI:82612"/>
        <dbReference type="ChEBI" id="CHEBI:137386"/>
        <dbReference type="ChEBI" id="CHEBI:137387"/>
        <dbReference type="EC" id="2.1.1.63"/>
    </reaction>
</comment>
<comment type="caution">
    <text evidence="10">The sequence shown here is derived from an EMBL/GenBank/DDBJ whole genome shotgun (WGS) entry which is preliminary data.</text>
</comment>
<keyword evidence="11" id="KW-1185">Reference proteome</keyword>
<dbReference type="RefSeq" id="WP_410023981.1">
    <property type="nucleotide sequence ID" value="NZ_JBGMEG010000004.1"/>
</dbReference>
<dbReference type="NCBIfam" id="TIGR00589">
    <property type="entry name" value="ogt"/>
    <property type="match status" value="1"/>
</dbReference>
<evidence type="ECO:0000256" key="5">
    <source>
        <dbReference type="ARBA" id="ARBA00022763"/>
    </source>
</evidence>
<name>A0ABW9N002_9FIRM</name>
<keyword evidence="5 8" id="KW-0227">DNA damage</keyword>
<proteinExistence type="inferred from homology"/>
<feature type="active site" description="Nucleophile; methyl group acceptor" evidence="8">
    <location>
        <position position="121"/>
    </location>
</feature>
<evidence type="ECO:0000256" key="2">
    <source>
        <dbReference type="ARBA" id="ARBA00022490"/>
    </source>
</evidence>
<evidence type="ECO:0000256" key="8">
    <source>
        <dbReference type="HAMAP-Rule" id="MF_00772"/>
    </source>
</evidence>
<comment type="miscellaneous">
    <text evidence="8">This enzyme catalyzes only one turnover and therefore is not strictly catalytic. According to one definition, an enzyme is a biocatalyst that acts repeatedly and over many reaction cycles.</text>
</comment>
<organism evidence="10 11">
    <name type="scientific">Anaerococcus groningensis</name>
    <dbReference type="NCBI Taxonomy" id="3115616"/>
    <lineage>
        <taxon>Bacteria</taxon>
        <taxon>Bacillati</taxon>
        <taxon>Bacillota</taxon>
        <taxon>Tissierellia</taxon>
        <taxon>Tissierellales</taxon>
        <taxon>Peptoniphilaceae</taxon>
        <taxon>Anaerococcus</taxon>
    </lineage>
</organism>
<evidence type="ECO:0000256" key="4">
    <source>
        <dbReference type="ARBA" id="ARBA00022679"/>
    </source>
</evidence>
<accession>A0ABW9N002</accession>
<dbReference type="InterPro" id="IPR023546">
    <property type="entry name" value="MGMT"/>
</dbReference>
<dbReference type="InterPro" id="IPR014048">
    <property type="entry name" value="MethylDNA_cys_MeTrfase_DNA-bd"/>
</dbReference>
<keyword evidence="3 8" id="KW-0489">Methyltransferase</keyword>
<keyword evidence="4 8" id="KW-0808">Transferase</keyword>
<dbReference type="Gene3D" id="3.30.160.70">
    <property type="entry name" value="Methylated DNA-protein cysteine methyltransferase domain"/>
    <property type="match status" value="1"/>
</dbReference>
<comment type="catalytic activity">
    <reaction evidence="7 8">
        <text>a 6-O-methyl-2'-deoxyguanosine in DNA + L-cysteinyl-[protein] = S-methyl-L-cysteinyl-[protein] + a 2'-deoxyguanosine in DNA</text>
        <dbReference type="Rhea" id="RHEA:24000"/>
        <dbReference type="Rhea" id="RHEA-COMP:10131"/>
        <dbReference type="Rhea" id="RHEA-COMP:10132"/>
        <dbReference type="Rhea" id="RHEA-COMP:11367"/>
        <dbReference type="Rhea" id="RHEA-COMP:11368"/>
        <dbReference type="ChEBI" id="CHEBI:29950"/>
        <dbReference type="ChEBI" id="CHEBI:82612"/>
        <dbReference type="ChEBI" id="CHEBI:85445"/>
        <dbReference type="ChEBI" id="CHEBI:85448"/>
        <dbReference type="EC" id="2.1.1.63"/>
    </reaction>
</comment>
<dbReference type="PANTHER" id="PTHR10815:SF13">
    <property type="entry name" value="METHYLATED-DNA--PROTEIN-CYSTEINE METHYLTRANSFERASE"/>
    <property type="match status" value="1"/>
</dbReference>
<dbReference type="Gene3D" id="1.10.10.10">
    <property type="entry name" value="Winged helix-like DNA-binding domain superfamily/Winged helix DNA-binding domain"/>
    <property type="match status" value="1"/>
</dbReference>
<dbReference type="Pfam" id="PF01035">
    <property type="entry name" value="DNA_binding_1"/>
    <property type="match status" value="1"/>
</dbReference>
<dbReference type="InterPro" id="IPR036217">
    <property type="entry name" value="MethylDNA_cys_MeTrfase_DNAb"/>
</dbReference>
<evidence type="ECO:0000313" key="10">
    <source>
        <dbReference type="EMBL" id="MFO3717406.1"/>
    </source>
</evidence>
<dbReference type="SUPFAM" id="SSF46767">
    <property type="entry name" value="Methylated DNA-protein cysteine methyltransferase, C-terminal domain"/>
    <property type="match status" value="1"/>
</dbReference>
<comment type="subcellular location">
    <subcellularLocation>
        <location evidence="8">Cytoplasm</location>
    </subcellularLocation>
</comment>
<keyword evidence="2 8" id="KW-0963">Cytoplasm</keyword>
<dbReference type="CDD" id="cd06445">
    <property type="entry name" value="ATase"/>
    <property type="match status" value="1"/>
</dbReference>
<reference evidence="10 11" key="1">
    <citation type="journal article" date="2025" name="Anaerobe">
        <title>Description of Anaerococcus kampingiae sp. nov., Anaerococcus groningensis sp. nov., Anaerococcus martiniensis sp. nov., and Anaerococcus cruorum sp. nov., isolated from human clinical specimens.</title>
        <authorList>
            <person name="Boiten K.E."/>
            <person name="Meijer J."/>
            <person name="van Wezel E.M."/>
            <person name="Veloo A.C.M."/>
        </authorList>
    </citation>
    <scope>NUCLEOTIDE SEQUENCE [LARGE SCALE GENOMIC DNA]</scope>
    <source>
        <strain evidence="10 11">ENR1011</strain>
    </source>
</reference>
<feature type="domain" description="Methylated-DNA-[protein]-cysteine S-methyltransferase DNA binding" evidence="9">
    <location>
        <begin position="70"/>
        <end position="149"/>
    </location>
</feature>
<dbReference type="GO" id="GO:0003908">
    <property type="term" value="F:methylated-DNA-[protein]-cysteine S-methyltransferase activity"/>
    <property type="evidence" value="ECO:0007669"/>
    <property type="project" value="UniProtKB-EC"/>
</dbReference>
<keyword evidence="6 8" id="KW-0234">DNA repair</keyword>
<protein>
    <recommendedName>
        <fullName evidence="8">Methylated-DNA--protein-cysteine methyltransferase</fullName>
        <ecNumber evidence="8">2.1.1.63</ecNumber>
    </recommendedName>
    <alternativeName>
        <fullName evidence="8">6-O-methylguanine-DNA methyltransferase</fullName>
        <shortName evidence="8">MGMT</shortName>
    </alternativeName>
    <alternativeName>
        <fullName evidence="8">O-6-methylguanine-DNA-alkyltransferase</fullName>
    </alternativeName>
</protein>
<dbReference type="HAMAP" id="MF_00772">
    <property type="entry name" value="OGT"/>
    <property type="match status" value="1"/>
</dbReference>
<dbReference type="Proteomes" id="UP001637993">
    <property type="component" value="Unassembled WGS sequence"/>
</dbReference>
<dbReference type="GO" id="GO:0032259">
    <property type="term" value="P:methylation"/>
    <property type="evidence" value="ECO:0007669"/>
    <property type="project" value="UniProtKB-KW"/>
</dbReference>
<evidence type="ECO:0000256" key="6">
    <source>
        <dbReference type="ARBA" id="ARBA00023204"/>
    </source>
</evidence>
<evidence type="ECO:0000256" key="7">
    <source>
        <dbReference type="ARBA" id="ARBA00049348"/>
    </source>
</evidence>
<dbReference type="EC" id="2.1.1.63" evidence="8"/>
<evidence type="ECO:0000259" key="9">
    <source>
        <dbReference type="Pfam" id="PF01035"/>
    </source>
</evidence>
<dbReference type="InterPro" id="IPR001497">
    <property type="entry name" value="MethylDNA_cys_MeTrfase_AS"/>
</dbReference>
<comment type="similarity">
    <text evidence="8">Belongs to the MGMT family.</text>
</comment>
<evidence type="ECO:0000313" key="11">
    <source>
        <dbReference type="Proteomes" id="UP001637993"/>
    </source>
</evidence>
<evidence type="ECO:0000256" key="1">
    <source>
        <dbReference type="ARBA" id="ARBA00001286"/>
    </source>
</evidence>